<dbReference type="RefSeq" id="WP_111362216.1">
    <property type="nucleotide sequence ID" value="NZ_VINQ01000001.1"/>
</dbReference>
<sequence length="122" mass="13016">MSLNEENNKQQAASEEQKTGDPEYILKGVQAFSIGVALFAASVAVAHTAIAQVQGDLPLAIKITQTIIFVMLTVAISTFGSIAVILGLSMTGFIQMRGPIRVFEWGTTTTWIVLAFVVSSVV</sequence>
<feature type="transmembrane region" description="Helical" evidence="1">
    <location>
        <begin position="24"/>
        <end position="47"/>
    </location>
</feature>
<organism evidence="2 3">
    <name type="scientific">Aquicoccus porphyridii</name>
    <dbReference type="NCBI Taxonomy" id="1852029"/>
    <lineage>
        <taxon>Bacteria</taxon>
        <taxon>Pseudomonadati</taxon>
        <taxon>Pseudomonadota</taxon>
        <taxon>Alphaproteobacteria</taxon>
        <taxon>Rhodobacterales</taxon>
        <taxon>Paracoccaceae</taxon>
        <taxon>Aquicoccus</taxon>
    </lineage>
</organism>
<keyword evidence="3" id="KW-1185">Reference proteome</keyword>
<dbReference type="Proteomes" id="UP000325291">
    <property type="component" value="Unassembled WGS sequence"/>
</dbReference>
<dbReference type="AlphaFoldDB" id="A0A5A9ZTU8"/>
<dbReference type="EMBL" id="VINQ01000001">
    <property type="protein sequence ID" value="KAA0920754.1"/>
    <property type="molecule type" value="Genomic_DNA"/>
</dbReference>
<keyword evidence="1" id="KW-0812">Transmembrane</keyword>
<evidence type="ECO:0000256" key="1">
    <source>
        <dbReference type="SAM" id="Phobius"/>
    </source>
</evidence>
<proteinExistence type="predicted"/>
<feature type="transmembrane region" description="Helical" evidence="1">
    <location>
        <begin position="67"/>
        <end position="90"/>
    </location>
</feature>
<protein>
    <submittedName>
        <fullName evidence="2">Uncharacterized protein</fullName>
    </submittedName>
</protein>
<keyword evidence="1" id="KW-1133">Transmembrane helix</keyword>
<keyword evidence="1" id="KW-0472">Membrane</keyword>
<reference evidence="2 3" key="1">
    <citation type="submission" date="2019-07" db="EMBL/GenBank/DDBJ databases">
        <title>Aquicoccus porphyridii gen. nov., sp. nov., isolated from a small marine red alga, Porphyridium marinum.</title>
        <authorList>
            <person name="Liu L."/>
        </authorList>
    </citation>
    <scope>NUCLEOTIDE SEQUENCE [LARGE SCALE GENOMIC DNA]</scope>
    <source>
        <strain evidence="2 3">L1 8-17</strain>
    </source>
</reference>
<evidence type="ECO:0000313" key="2">
    <source>
        <dbReference type="EMBL" id="KAA0920754.1"/>
    </source>
</evidence>
<evidence type="ECO:0000313" key="3">
    <source>
        <dbReference type="Proteomes" id="UP000325291"/>
    </source>
</evidence>
<accession>A0A5A9ZTU8</accession>
<name>A0A5A9ZTU8_9RHOB</name>
<gene>
    <name evidence="2" type="ORF">FLO80_00840</name>
</gene>
<comment type="caution">
    <text evidence="2">The sequence shown here is derived from an EMBL/GenBank/DDBJ whole genome shotgun (WGS) entry which is preliminary data.</text>
</comment>